<feature type="compositionally biased region" description="Basic and acidic residues" evidence="1">
    <location>
        <begin position="201"/>
        <end position="213"/>
    </location>
</feature>
<name>A0ABM5V056_9BURK</name>
<gene>
    <name evidence="2" type="ORF">F506_09680</name>
</gene>
<feature type="region of interest" description="Disordered" evidence="1">
    <location>
        <begin position="130"/>
        <end position="151"/>
    </location>
</feature>
<dbReference type="Proteomes" id="UP000063429">
    <property type="component" value="Chromosome"/>
</dbReference>
<evidence type="ECO:0000256" key="1">
    <source>
        <dbReference type="SAM" id="MobiDB-lite"/>
    </source>
</evidence>
<dbReference type="RefSeq" id="WP_053196973.1">
    <property type="nucleotide sequence ID" value="NZ_CP011409.1"/>
</dbReference>
<sequence length="213" mass="22063">MNTKNQAIAAAAGEAAARDMRVKQTVIEAERRAQSLRSCVSARLKSGRDGEEMPDDCTAADPFIGAAVAVGLEGCADAAPGRPSHRSGDTDGGDMLLEDSEPSDEVIIGSGDRAQHMALKNAFVPFSGRPSPVARRPATLPPLRPTSRAECGRRCGKGGFCDPSSELGCGGEYCGNRYVMPSPEDIAPAAKAGEPAAEDAATPHRGGEANEID</sequence>
<feature type="region of interest" description="Disordered" evidence="1">
    <location>
        <begin position="76"/>
        <end position="99"/>
    </location>
</feature>
<reference evidence="3" key="1">
    <citation type="journal article" date="2015" name="Genome Announc.">
        <title>Complete Genome Sequence of Herbaspirillum hiltneri N3 (DSM 17495), Isolated from Surface-Sterilized Wheat Roots.</title>
        <authorList>
            <person name="Guizelini D."/>
            <person name="Saizaki P.M."/>
            <person name="Coimbra N.A."/>
            <person name="Weiss V.A."/>
            <person name="Faoro H."/>
            <person name="Sfeir M.Z."/>
            <person name="Baura V.A."/>
            <person name="Monteiro R.A."/>
            <person name="Chubatsu L.S."/>
            <person name="Souza E.M."/>
            <person name="Cruz L.M."/>
            <person name="Pedrosa F.O."/>
            <person name="Raittz R.T."/>
            <person name="Marchaukoski J.N."/>
            <person name="Steffens M.B."/>
        </authorList>
    </citation>
    <scope>NUCLEOTIDE SEQUENCE [LARGE SCALE GENOMIC DNA]</scope>
    <source>
        <strain evidence="3">N3</strain>
    </source>
</reference>
<keyword evidence="3" id="KW-1185">Reference proteome</keyword>
<proteinExistence type="predicted"/>
<evidence type="ECO:0000313" key="3">
    <source>
        <dbReference type="Proteomes" id="UP000063429"/>
    </source>
</evidence>
<dbReference type="EMBL" id="CP011409">
    <property type="protein sequence ID" value="AKZ62909.1"/>
    <property type="molecule type" value="Genomic_DNA"/>
</dbReference>
<evidence type="ECO:0000313" key="2">
    <source>
        <dbReference type="EMBL" id="AKZ62909.1"/>
    </source>
</evidence>
<protein>
    <submittedName>
        <fullName evidence="2">Uncharacterized protein</fullName>
    </submittedName>
</protein>
<feature type="compositionally biased region" description="Low complexity" evidence="1">
    <location>
        <begin position="187"/>
        <end position="200"/>
    </location>
</feature>
<feature type="region of interest" description="Disordered" evidence="1">
    <location>
        <begin position="185"/>
        <end position="213"/>
    </location>
</feature>
<organism evidence="2 3">
    <name type="scientific">Herbaspirillum hiltneri N3</name>
    <dbReference type="NCBI Taxonomy" id="1262470"/>
    <lineage>
        <taxon>Bacteria</taxon>
        <taxon>Pseudomonadati</taxon>
        <taxon>Pseudomonadota</taxon>
        <taxon>Betaproteobacteria</taxon>
        <taxon>Burkholderiales</taxon>
        <taxon>Oxalobacteraceae</taxon>
        <taxon>Herbaspirillum</taxon>
    </lineage>
</organism>
<accession>A0ABM5V056</accession>